<feature type="domain" description="YdbS-like PH" evidence="2">
    <location>
        <begin position="408"/>
        <end position="479"/>
    </location>
</feature>
<dbReference type="PIRSF" id="PIRSF026631">
    <property type="entry name" value="UCP026631"/>
    <property type="match status" value="1"/>
</dbReference>
<accession>A0ABY4YWV7</accession>
<dbReference type="Proteomes" id="UP001056455">
    <property type="component" value="Chromosome"/>
</dbReference>
<keyword evidence="4" id="KW-1185">Reference proteome</keyword>
<proteinExistence type="predicted"/>
<dbReference type="InterPro" id="IPR014529">
    <property type="entry name" value="UCP026631"/>
</dbReference>
<evidence type="ECO:0000313" key="3">
    <source>
        <dbReference type="EMBL" id="USQ81266.1"/>
    </source>
</evidence>
<dbReference type="PANTHER" id="PTHR34473:SF2">
    <property type="entry name" value="UPF0699 TRANSMEMBRANE PROTEIN YDBT"/>
    <property type="match status" value="1"/>
</dbReference>
<feature type="transmembrane region" description="Helical" evidence="1">
    <location>
        <begin position="18"/>
        <end position="43"/>
    </location>
</feature>
<evidence type="ECO:0000313" key="4">
    <source>
        <dbReference type="Proteomes" id="UP001056455"/>
    </source>
</evidence>
<evidence type="ECO:0000256" key="1">
    <source>
        <dbReference type="SAM" id="Phobius"/>
    </source>
</evidence>
<dbReference type="Pfam" id="PF03703">
    <property type="entry name" value="bPH_2"/>
    <property type="match status" value="2"/>
</dbReference>
<sequence>MTAVSGHDDWQRLDSRTIWASTILGAGSLIGAAAPVALALTIAQVGTGWILLWCLGGTVVGSVAVGVFEAVRLAVTRYRVGEHRVERRVNFIGSTTTALSTQRIRNVEVAADLVQRRFGIAEVRLASGDSDGPRFSLVTLDREHAEELRSQLLGERATADTTTLAAHDWSLLRYAPVSVLTPVFGLLAFAVAFQVADWFAVVPEMLDWVTDVVGDTSWWLVALALAVAALVIGVISSLVTHVEAWWGYRLEHQQDGSLDLHRGLLIGRATHFDGRRIRGVRVHEPPGLRRVGAARLDIIAVGVRAGAEESGRTRQSPTLVPNAPRELITSVGQTVVGSDWSDDLQSHPPAARSRRFLRAGLATVGCMLVSLVPAVVWPSLSWILPATLVVAAVVSAWVAHDNTRGLGHRTTDDHVVLRRGSLLRRTDVLQRDGLLGWNLRQSPFQRPARIVTLVATSAGGTGAFRLPDASEAQAERLMDTASPVWDHLRVGG</sequence>
<feature type="transmembrane region" description="Helical" evidence="1">
    <location>
        <begin position="382"/>
        <end position="399"/>
    </location>
</feature>
<dbReference type="RefSeq" id="WP_252594650.1">
    <property type="nucleotide sequence ID" value="NZ_CP099489.1"/>
</dbReference>
<keyword evidence="1" id="KW-1133">Transmembrane helix</keyword>
<dbReference type="PANTHER" id="PTHR34473">
    <property type="entry name" value="UPF0699 TRANSMEMBRANE PROTEIN YDBS"/>
    <property type="match status" value="1"/>
</dbReference>
<gene>
    <name evidence="3" type="ORF">NF556_06375</name>
</gene>
<feature type="domain" description="YdbS-like PH" evidence="2">
    <location>
        <begin position="76"/>
        <end position="152"/>
    </location>
</feature>
<dbReference type="InterPro" id="IPR005182">
    <property type="entry name" value="YdbS-like_PH"/>
</dbReference>
<dbReference type="EMBL" id="CP099489">
    <property type="protein sequence ID" value="USQ81266.1"/>
    <property type="molecule type" value="Genomic_DNA"/>
</dbReference>
<reference evidence="3" key="1">
    <citation type="submission" date="2022-06" db="EMBL/GenBank/DDBJ databases">
        <title>Ornithinimicrobium HY1793.</title>
        <authorList>
            <person name="Huang Y."/>
        </authorList>
    </citation>
    <scope>NUCLEOTIDE SEQUENCE</scope>
    <source>
        <strain evidence="3">HY1793</strain>
    </source>
</reference>
<keyword evidence="1" id="KW-0472">Membrane</keyword>
<protein>
    <submittedName>
        <fullName evidence="3">PH domain-containing protein</fullName>
    </submittedName>
</protein>
<feature type="transmembrane region" description="Helical" evidence="1">
    <location>
        <begin position="174"/>
        <end position="196"/>
    </location>
</feature>
<name>A0ABY4YWV7_9MICO</name>
<organism evidence="3 4">
    <name type="scientific">Ornithinimicrobium faecis</name>
    <dbReference type="NCBI Taxonomy" id="2934158"/>
    <lineage>
        <taxon>Bacteria</taxon>
        <taxon>Bacillati</taxon>
        <taxon>Actinomycetota</taxon>
        <taxon>Actinomycetes</taxon>
        <taxon>Micrococcales</taxon>
        <taxon>Ornithinimicrobiaceae</taxon>
        <taxon>Ornithinimicrobium</taxon>
    </lineage>
</organism>
<feature type="transmembrane region" description="Helical" evidence="1">
    <location>
        <begin position="216"/>
        <end position="239"/>
    </location>
</feature>
<feature type="transmembrane region" description="Helical" evidence="1">
    <location>
        <begin position="49"/>
        <end position="71"/>
    </location>
</feature>
<evidence type="ECO:0000259" key="2">
    <source>
        <dbReference type="Pfam" id="PF03703"/>
    </source>
</evidence>
<keyword evidence="1" id="KW-0812">Transmembrane</keyword>
<feature type="transmembrane region" description="Helical" evidence="1">
    <location>
        <begin position="356"/>
        <end position="376"/>
    </location>
</feature>